<feature type="region of interest" description="Disordered" evidence="1">
    <location>
        <begin position="763"/>
        <end position="813"/>
    </location>
</feature>
<feature type="domain" description="Cyclic nucleotide-binding" evidence="2">
    <location>
        <begin position="354"/>
        <end position="493"/>
    </location>
</feature>
<dbReference type="InterPro" id="IPR014710">
    <property type="entry name" value="RmlC-like_jellyroll"/>
</dbReference>
<keyword evidence="4" id="KW-1185">Reference proteome</keyword>
<evidence type="ECO:0000259" key="2">
    <source>
        <dbReference type="PROSITE" id="PS50042"/>
    </source>
</evidence>
<feature type="compositionally biased region" description="Basic residues" evidence="1">
    <location>
        <begin position="798"/>
        <end position="807"/>
    </location>
</feature>
<protein>
    <recommendedName>
        <fullName evidence="2">Cyclic nucleotide-binding domain-containing protein</fullName>
    </recommendedName>
</protein>
<feature type="compositionally biased region" description="Polar residues" evidence="1">
    <location>
        <begin position="777"/>
        <end position="791"/>
    </location>
</feature>
<feature type="region of interest" description="Disordered" evidence="1">
    <location>
        <begin position="46"/>
        <end position="70"/>
    </location>
</feature>
<feature type="compositionally biased region" description="Low complexity" evidence="1">
    <location>
        <begin position="579"/>
        <end position="588"/>
    </location>
</feature>
<evidence type="ECO:0000256" key="1">
    <source>
        <dbReference type="SAM" id="MobiDB-lite"/>
    </source>
</evidence>
<feature type="region of interest" description="Disordered" evidence="1">
    <location>
        <begin position="1105"/>
        <end position="1147"/>
    </location>
</feature>
<dbReference type="InterPro" id="IPR018490">
    <property type="entry name" value="cNMP-bd_dom_sf"/>
</dbReference>
<dbReference type="EMBL" id="CYKH01001980">
    <property type="protein sequence ID" value="CUG91912.1"/>
    <property type="molecule type" value="Genomic_DNA"/>
</dbReference>
<evidence type="ECO:0000313" key="4">
    <source>
        <dbReference type="Proteomes" id="UP000051952"/>
    </source>
</evidence>
<feature type="region of interest" description="Disordered" evidence="1">
    <location>
        <begin position="835"/>
        <end position="928"/>
    </location>
</feature>
<dbReference type="CDD" id="cd00038">
    <property type="entry name" value="CAP_ED"/>
    <property type="match status" value="1"/>
</dbReference>
<dbReference type="PROSITE" id="PS50042">
    <property type="entry name" value="CNMP_BINDING_3"/>
    <property type="match status" value="1"/>
</dbReference>
<dbReference type="VEuPathDB" id="TriTrypDB:BSAL_34735"/>
<gene>
    <name evidence="3" type="ORF">BSAL_34735</name>
</gene>
<feature type="region of interest" description="Disordered" evidence="1">
    <location>
        <begin position="579"/>
        <end position="605"/>
    </location>
</feature>
<dbReference type="AlphaFoldDB" id="A0A0S4JPN1"/>
<feature type="compositionally biased region" description="Polar residues" evidence="1">
    <location>
        <begin position="1105"/>
        <end position="1122"/>
    </location>
</feature>
<name>A0A0S4JPN1_BODSA</name>
<dbReference type="SUPFAM" id="SSF51206">
    <property type="entry name" value="cAMP-binding domain-like"/>
    <property type="match status" value="3"/>
</dbReference>
<evidence type="ECO:0000313" key="3">
    <source>
        <dbReference type="EMBL" id="CUG91912.1"/>
    </source>
</evidence>
<proteinExistence type="predicted"/>
<sequence length="1222" mass="132684">MTTKHHNQYVEALKEGMIKEAENMIWEFPIMNVGGTAFDSTAGVTSAGATPISGPMDDDRSNSLLGTPRKSIKLDGSVTEASLNPSKKLLTNSLLGGSLNGGAPPLLSTSGSGGTSNLKLELIAKRAVPLKLSAMWSTSIAGFLWFDELIHRYRFERLRKKLEQHLLPLVLQRRLKSVLVTDIPAEGGAASEAEPTTDQPTAALLAQCCPWLAALKDKDFLDEVAASMQRLRKLTGDDVVKVDDPSQGVLYLLQTGRYEWVLPASAANARPATAEKFHAPAVIGDTFGGPTRYERSLFARSKCSIWYISKSSVDAILSNWVHQHTVELYAEQSRAEMLRTLPVNYPLQPSRIALLRRMPDNLVSTYFNSFEPVVLIKGSTLFEEGSNAGTVFVVCDGIVNRSRKQRGEDPGFSQYITIRAPDGATPKSAFSSSVHRFALFGEEPHILPEKHRFSCTVYSDVLKGYRVPAHVFTSMLLDDPTLLLQLRQDMLQQRAKMMRIKPEALKQVPILADVPIQRLHSLVLAMVPKVYERSQFMCQSQQALRDIYLVIRGDVRDPRAPGVVPPVLPPAKVSASAAAGAGVNAAPPQQTPPSGGGGGVHHNASFHMNAAGKDALNETTGSLGGGGAGLANLSFMGSMRFAGGGTRGGGGGGLSRTGSLYTPNHPTTVGSGLPNEIALQDDQDLSPPIPMAMETKIVHALGGSWEGLLQEKWHRSWEAVNVVEVWVLPTAAIRNEYNELSRNLQATILNTARVNQMKDLELESVPSTKLPPMSFYRSGSQATGNGNASDGESSRRMSQSRKGRGKAQFKLGATANVNTTESVDSSFVFDNESMTESIQLDQNPRGRHKSKARSQQQAKLLTSDSADLPNGADHTTADGVVPAASTITHKPQPPTKSQSPSKSVKKSKSSEEKQKVKKNPGLVHSGSIAMFEEDDQLAIMRKLAQERNDRQQALRSLPLEEVIRRETKRMAKGDHRHQLSLPPLLTREDVMYFHRGGEGEEPQVALGKPSPRMQAPPLAIPPDADDEETMMRRQLLFGGHEKLDEAGLMQQDRVIRVPKPPASATTTALQLPLTAGRGHKKPPMWDDAASPLPSGLMLMLKHNGTGTSARQLNPNQRSSSPQKIGVARGMPPTSASASQVSSPRATASAAVGKVRRWFQHIPETAPTMKCSSLDRKFQGTEPFDVMLVQMLRMAEDAGVLKQQQAGGTFKMTSSPRTNGTYS</sequence>
<dbReference type="OrthoDB" id="273265at2759"/>
<dbReference type="Gene3D" id="2.60.120.10">
    <property type="entry name" value="Jelly Rolls"/>
    <property type="match status" value="2"/>
</dbReference>
<dbReference type="InterPro" id="IPR000595">
    <property type="entry name" value="cNMP-bd_dom"/>
</dbReference>
<dbReference type="Proteomes" id="UP000051952">
    <property type="component" value="Unassembled WGS sequence"/>
</dbReference>
<reference evidence="4" key="1">
    <citation type="submission" date="2015-09" db="EMBL/GenBank/DDBJ databases">
        <authorList>
            <consortium name="Pathogen Informatics"/>
        </authorList>
    </citation>
    <scope>NUCLEOTIDE SEQUENCE [LARGE SCALE GENOMIC DNA]</scope>
    <source>
        <strain evidence="4">Lake Konstanz</strain>
    </source>
</reference>
<accession>A0A0S4JPN1</accession>
<organism evidence="3 4">
    <name type="scientific">Bodo saltans</name>
    <name type="common">Flagellated protozoan</name>
    <dbReference type="NCBI Taxonomy" id="75058"/>
    <lineage>
        <taxon>Eukaryota</taxon>
        <taxon>Discoba</taxon>
        <taxon>Euglenozoa</taxon>
        <taxon>Kinetoplastea</taxon>
        <taxon>Metakinetoplastina</taxon>
        <taxon>Eubodonida</taxon>
        <taxon>Bodonidae</taxon>
        <taxon>Bodo</taxon>
    </lineage>
</organism>
<feature type="compositionally biased region" description="Polar residues" evidence="1">
    <location>
        <begin position="1133"/>
        <end position="1145"/>
    </location>
</feature>
<feature type="compositionally biased region" description="Polar residues" evidence="1">
    <location>
        <begin position="853"/>
        <end position="865"/>
    </location>
</feature>